<keyword evidence="1" id="KW-0853">WD repeat</keyword>
<dbReference type="Proteomes" id="UP001470230">
    <property type="component" value="Unassembled WGS sequence"/>
</dbReference>
<feature type="repeat" description="WD" evidence="1">
    <location>
        <begin position="183"/>
        <end position="224"/>
    </location>
</feature>
<gene>
    <name evidence="3" type="ORF">M9Y10_038414</name>
</gene>
<evidence type="ECO:0000313" key="4">
    <source>
        <dbReference type="Proteomes" id="UP001470230"/>
    </source>
</evidence>
<dbReference type="InterPro" id="IPR045245">
    <property type="entry name" value="Pfs2-like"/>
</dbReference>
<keyword evidence="4" id="KW-1185">Reference proteome</keyword>
<dbReference type="InterPro" id="IPR001680">
    <property type="entry name" value="WD40_rpt"/>
</dbReference>
<dbReference type="PROSITE" id="PS50294">
    <property type="entry name" value="WD_REPEATS_REGION"/>
    <property type="match status" value="2"/>
</dbReference>
<evidence type="ECO:0000313" key="3">
    <source>
        <dbReference type="EMBL" id="KAK8887374.1"/>
    </source>
</evidence>
<name>A0ABR2K8E6_9EUKA</name>
<dbReference type="CDD" id="cd00200">
    <property type="entry name" value="WD40"/>
    <property type="match status" value="1"/>
</dbReference>
<dbReference type="InterPro" id="IPR036322">
    <property type="entry name" value="WD40_repeat_dom_sf"/>
</dbReference>
<organism evidence="3 4">
    <name type="scientific">Tritrichomonas musculus</name>
    <dbReference type="NCBI Taxonomy" id="1915356"/>
    <lineage>
        <taxon>Eukaryota</taxon>
        <taxon>Metamonada</taxon>
        <taxon>Parabasalia</taxon>
        <taxon>Tritrichomonadida</taxon>
        <taxon>Tritrichomonadidae</taxon>
        <taxon>Tritrichomonas</taxon>
    </lineage>
</organism>
<dbReference type="SUPFAM" id="SSF50978">
    <property type="entry name" value="WD40 repeat-like"/>
    <property type="match status" value="1"/>
</dbReference>
<reference evidence="3 4" key="1">
    <citation type="submission" date="2024-04" db="EMBL/GenBank/DDBJ databases">
        <title>Tritrichomonas musculus Genome.</title>
        <authorList>
            <person name="Alves-Ferreira E."/>
            <person name="Grigg M."/>
            <person name="Lorenzi H."/>
            <person name="Galac M."/>
        </authorList>
    </citation>
    <scope>NUCLEOTIDE SEQUENCE [LARGE SCALE GENOMIC DNA]</scope>
    <source>
        <strain evidence="3 4">EAF2021</strain>
    </source>
</reference>
<comment type="caution">
    <text evidence="3">The sequence shown here is derived from an EMBL/GenBank/DDBJ whole genome shotgun (WGS) entry which is preliminary data.</text>
</comment>
<dbReference type="PANTHER" id="PTHR22836:SF0">
    <property type="entry name" value="PRE-MRNA 3' END PROCESSING PROTEIN WDR33"/>
    <property type="match status" value="1"/>
</dbReference>
<dbReference type="PROSITE" id="PS50082">
    <property type="entry name" value="WD_REPEATS_2"/>
    <property type="match status" value="6"/>
</dbReference>
<protein>
    <submittedName>
        <fullName evidence="3">WD repeat-containing protein 33</fullName>
    </submittedName>
</protein>
<feature type="compositionally biased region" description="Acidic residues" evidence="2">
    <location>
        <begin position="1"/>
        <end position="12"/>
    </location>
</feature>
<feature type="region of interest" description="Disordered" evidence="2">
    <location>
        <begin position="1"/>
        <end position="31"/>
    </location>
</feature>
<dbReference type="Pfam" id="PF00400">
    <property type="entry name" value="WD40"/>
    <property type="match status" value="6"/>
</dbReference>
<dbReference type="Gene3D" id="2.130.10.10">
    <property type="entry name" value="YVTN repeat-like/Quinoprotein amine dehydrogenase"/>
    <property type="match status" value="2"/>
</dbReference>
<feature type="repeat" description="WD" evidence="1">
    <location>
        <begin position="352"/>
        <end position="383"/>
    </location>
</feature>
<feature type="repeat" description="WD" evidence="1">
    <location>
        <begin position="231"/>
        <end position="265"/>
    </location>
</feature>
<evidence type="ECO:0000256" key="1">
    <source>
        <dbReference type="PROSITE-ProRule" id="PRU00221"/>
    </source>
</evidence>
<dbReference type="EMBL" id="JAPFFF010000006">
    <property type="protein sequence ID" value="KAK8887374.1"/>
    <property type="molecule type" value="Genomic_DNA"/>
</dbReference>
<feature type="repeat" description="WD" evidence="1">
    <location>
        <begin position="266"/>
        <end position="307"/>
    </location>
</feature>
<dbReference type="PANTHER" id="PTHR22836">
    <property type="entry name" value="WD40 REPEAT PROTEIN"/>
    <property type="match status" value="1"/>
</dbReference>
<feature type="repeat" description="WD" evidence="1">
    <location>
        <begin position="308"/>
        <end position="350"/>
    </location>
</feature>
<proteinExistence type="predicted"/>
<feature type="repeat" description="WD" evidence="1">
    <location>
        <begin position="96"/>
        <end position="128"/>
    </location>
</feature>
<evidence type="ECO:0000256" key="2">
    <source>
        <dbReference type="SAM" id="MobiDB-lite"/>
    </source>
</evidence>
<dbReference type="InterPro" id="IPR015943">
    <property type="entry name" value="WD40/YVTN_repeat-like_dom_sf"/>
</dbReference>
<sequence>MMNYYVDDEEDNLQAGGPETSSKQEQIYDGRRQRKQITRRYIDHNQAFSIYKEHLPFNNYIQYPQNIPDQFRLLEPTFVYEDLGTSITSKFIRAATNKKKSGVNAMAWQPDGKRLVAGYQSGIVTLWNGVGFQFEIIMQRHELNSSIFELIWSHNGDYMLTVDQNNLLKVWQANYDVIEQWKIHTEKYSVRQLTFSPCDRKFASCSDDTTIKIWDLSTRMEEKSIDNGCNVYTVDWHPSRALLASGGRDGAIRLYDPRTGTNLSKLNLHKSVVMKVQWNQNGNWILSSGRDCTVRLIDTRMMSEMMAFQGHEKDVFAISWHPTQEDLFVSGGYNGEMHWWCVGNERPLYSNPTAHTQAIHQLRYHPLGHILASTGKEGMVKFWVRNRCGDDVTKSSNETNLEHAVMQADSRSIDIPALPTYRSVFSDAQIPQEVEQVAQVRIDENMDDEDEEEEKFI</sequence>
<dbReference type="SMART" id="SM00320">
    <property type="entry name" value="WD40"/>
    <property type="match status" value="7"/>
</dbReference>
<accession>A0ABR2K8E6</accession>